<keyword evidence="2" id="KW-1185">Reference proteome</keyword>
<name>A0ABS6S3K9_9BACT</name>
<dbReference type="InterPro" id="IPR008203">
    <property type="entry name" value="AF2212-like"/>
</dbReference>
<organism evidence="1 2">
    <name type="scientific">Candidatus Magnetobacterium casense</name>
    <dbReference type="NCBI Taxonomy" id="1455061"/>
    <lineage>
        <taxon>Bacteria</taxon>
        <taxon>Pseudomonadati</taxon>
        <taxon>Nitrospirota</taxon>
        <taxon>Thermodesulfovibrionia</taxon>
        <taxon>Thermodesulfovibrionales</taxon>
        <taxon>Candidatus Magnetobacteriaceae</taxon>
        <taxon>Candidatus Magnetobacterium</taxon>
    </lineage>
</organism>
<dbReference type="RefSeq" id="WP_218254053.1">
    <property type="nucleotide sequence ID" value="NZ_JABXWD010000590.1"/>
</dbReference>
<evidence type="ECO:0000313" key="2">
    <source>
        <dbReference type="Proteomes" id="UP001196980"/>
    </source>
</evidence>
<dbReference type="InterPro" id="IPR024069">
    <property type="entry name" value="AF2212-like_dom_sf"/>
</dbReference>
<accession>A0ABS6S3K9</accession>
<dbReference type="Proteomes" id="UP001196980">
    <property type="component" value="Unassembled WGS sequence"/>
</dbReference>
<sequence length="69" mass="7912">MPEIINAVFEKGAFKPLTEVAAVEHGRYKIVFYPLEEFHFLSMAQESGSLDFLKEEVEDVYTLQDGEEV</sequence>
<dbReference type="EMBL" id="JABXWD010000590">
    <property type="protein sequence ID" value="MBV6343437.1"/>
    <property type="molecule type" value="Genomic_DNA"/>
</dbReference>
<comment type="caution">
    <text evidence="1">The sequence shown here is derived from an EMBL/GenBank/DDBJ whole genome shotgun (WGS) entry which is preliminary data.</text>
</comment>
<proteinExistence type="predicted"/>
<gene>
    <name evidence="1" type="ORF">HWQ67_17840</name>
</gene>
<reference evidence="1 2" key="1">
    <citation type="journal article" date="2020" name="J Geophys Res Biogeosci">
        <title>Magnetotaxis as an Adaptation to Enable Bacterial Shuttling of Microbial Sulfur and Sulfur Cycling Across Aquatic Oxic#Anoxic Interfaces.</title>
        <authorList>
            <person name="Li J."/>
            <person name="Liu P."/>
            <person name="Wang J."/>
            <person name="Roberts A.P."/>
            <person name="Pan Y."/>
        </authorList>
    </citation>
    <scope>NUCLEOTIDE SEQUENCE [LARGE SCALE GENOMIC DNA]</scope>
    <source>
        <strain evidence="1 2">MYR-1_YQ</strain>
    </source>
</reference>
<dbReference type="Pfam" id="PF01954">
    <property type="entry name" value="AF2212-like"/>
    <property type="match status" value="1"/>
</dbReference>
<dbReference type="Gene3D" id="4.10.1150.10">
    <property type="entry name" value="AF2212/PG0164-like"/>
    <property type="match status" value="1"/>
</dbReference>
<evidence type="ECO:0000313" key="1">
    <source>
        <dbReference type="EMBL" id="MBV6343437.1"/>
    </source>
</evidence>
<dbReference type="SUPFAM" id="SSF141694">
    <property type="entry name" value="AF2212/PG0164-like"/>
    <property type="match status" value="1"/>
</dbReference>
<protein>
    <submittedName>
        <fullName evidence="1">Antitoxin family protein</fullName>
    </submittedName>
</protein>